<evidence type="ECO:0000313" key="2">
    <source>
        <dbReference type="EMBL" id="MFC4821283.1"/>
    </source>
</evidence>
<feature type="chain" id="PRO_5045613740" description="PQQ-binding-like beta-propeller repeat protein" evidence="1">
    <location>
        <begin position="24"/>
        <end position="710"/>
    </location>
</feature>
<dbReference type="Gene3D" id="2.80.10.50">
    <property type="match status" value="2"/>
</dbReference>
<sequence>MSHRKILTAVAVLTLSAAGATSAQVPRQLSNPNFRLVDAGTVYASARQPDGGTILIGSFSWINAVPSSGIARIRADGTVDSDWGDLWFQSDPSSYGRPAVAVDAFGAAYVNGLVHTPGGSFAAVVKLSAATGEMVSTWIPKPSTGTVSLAADAEGVYVGRLGDFVKASVDDGTVLWSAPYSAVSLALDDHGAIYAAVVDRNDPSRQFLARFSTSTGALDESWNPEVILVPAWSPPLALDTCGSVYVIGQVAAGGDQTSSRIFKISTSDGSIDPDWGPGPVVGVDAITAGADCSVYLAGRFTTVGDRPRRGLAKLSRLDGRVVDDWLPEGACCAVKELAADSQGRITIAGGIRRIGMQRPLGFARLDATTGEADAVIDAETTPRVTAIAPDPEGGLIVGGDFAKAGSLPRPHLLRLGSNGTLDTEWGPSLEGLAQVHQLSVRPGRSVYVGGGFREANLEPRRSVARFTGATGELDRSWNPDADGIVAAFAFAADGSIYVGGEFSSIGGRARSNIAKLSASTGLADPNWGSSSDGGVFTLAVDAMGSVYAGGAFTEFGGQRHWRLAKIDSGSGNVLHDWTGQAGSSVSMLAVLGSAVYAAPLGWPIQKLSIAGGAADPIWNAPAIEGGARGFVAAADGSLYAVVGGNRLKRFSADAGAEDPHWNISPPGELSGPIAIDTRGTVYAGVYTGSTSSSGLVAYSTDTVFFDPFDS</sequence>
<dbReference type="SUPFAM" id="SSF50998">
    <property type="entry name" value="Quinoprotein alcohol dehydrogenase-like"/>
    <property type="match status" value="1"/>
</dbReference>
<comment type="caution">
    <text evidence="2">The sequence shown here is derived from an EMBL/GenBank/DDBJ whole genome shotgun (WGS) entry which is preliminary data.</text>
</comment>
<evidence type="ECO:0008006" key="4">
    <source>
        <dbReference type="Google" id="ProtNLM"/>
    </source>
</evidence>
<organism evidence="2 3">
    <name type="scientific">Dokdonella ginsengisoli</name>
    <dbReference type="NCBI Taxonomy" id="363846"/>
    <lineage>
        <taxon>Bacteria</taxon>
        <taxon>Pseudomonadati</taxon>
        <taxon>Pseudomonadota</taxon>
        <taxon>Gammaproteobacteria</taxon>
        <taxon>Lysobacterales</taxon>
        <taxon>Rhodanobacteraceae</taxon>
        <taxon>Dokdonella</taxon>
    </lineage>
</organism>
<gene>
    <name evidence="2" type="ORF">ACFO6Q_13175</name>
</gene>
<reference evidence="3" key="1">
    <citation type="journal article" date="2019" name="Int. J. Syst. Evol. Microbiol.">
        <title>The Global Catalogue of Microorganisms (GCM) 10K type strain sequencing project: providing services to taxonomists for standard genome sequencing and annotation.</title>
        <authorList>
            <consortium name="The Broad Institute Genomics Platform"/>
            <consortium name="The Broad Institute Genome Sequencing Center for Infectious Disease"/>
            <person name="Wu L."/>
            <person name="Ma J."/>
        </authorList>
    </citation>
    <scope>NUCLEOTIDE SEQUENCE [LARGE SCALE GENOMIC DNA]</scope>
    <source>
        <strain evidence="3">CCUG 30340</strain>
    </source>
</reference>
<dbReference type="RefSeq" id="WP_380021568.1">
    <property type="nucleotide sequence ID" value="NZ_JBHSHD010000010.1"/>
</dbReference>
<keyword evidence="3" id="KW-1185">Reference proteome</keyword>
<dbReference type="SUPFAM" id="SSF63829">
    <property type="entry name" value="Calcium-dependent phosphotriesterase"/>
    <property type="match status" value="1"/>
</dbReference>
<name>A0ABV9QVC8_9GAMM</name>
<dbReference type="InterPro" id="IPR013431">
    <property type="entry name" value="Delta_60_rpt"/>
</dbReference>
<keyword evidence="1" id="KW-0732">Signal</keyword>
<accession>A0ABV9QVC8</accession>
<proteinExistence type="predicted"/>
<dbReference type="InterPro" id="IPR011047">
    <property type="entry name" value="Quinoprotein_ADH-like_sf"/>
</dbReference>
<evidence type="ECO:0000313" key="3">
    <source>
        <dbReference type="Proteomes" id="UP001595886"/>
    </source>
</evidence>
<dbReference type="EMBL" id="JBHSHD010000010">
    <property type="protein sequence ID" value="MFC4821283.1"/>
    <property type="molecule type" value="Genomic_DNA"/>
</dbReference>
<protein>
    <recommendedName>
        <fullName evidence="4">PQQ-binding-like beta-propeller repeat protein</fullName>
    </recommendedName>
</protein>
<dbReference type="Pfam" id="PF17164">
    <property type="entry name" value="DUF5122"/>
    <property type="match status" value="3"/>
</dbReference>
<evidence type="ECO:0000256" key="1">
    <source>
        <dbReference type="SAM" id="SignalP"/>
    </source>
</evidence>
<dbReference type="Proteomes" id="UP001595886">
    <property type="component" value="Unassembled WGS sequence"/>
</dbReference>
<feature type="signal peptide" evidence="1">
    <location>
        <begin position="1"/>
        <end position="23"/>
    </location>
</feature>